<dbReference type="SMART" id="SM00448">
    <property type="entry name" value="REC"/>
    <property type="match status" value="1"/>
</dbReference>
<feature type="domain" description="HPt" evidence="5">
    <location>
        <begin position="165"/>
        <end position="263"/>
    </location>
</feature>
<accession>A0ABP8N0Y4</accession>
<dbReference type="Pfam" id="PF01627">
    <property type="entry name" value="Hpt"/>
    <property type="match status" value="1"/>
</dbReference>
<evidence type="ECO:0000259" key="5">
    <source>
        <dbReference type="PROSITE" id="PS50894"/>
    </source>
</evidence>
<dbReference type="RefSeq" id="WP_344827904.1">
    <property type="nucleotide sequence ID" value="NZ_BAABEZ010000024.1"/>
</dbReference>
<dbReference type="SUPFAM" id="SSF47226">
    <property type="entry name" value="Histidine-containing phosphotransfer domain, HPT domain"/>
    <property type="match status" value="1"/>
</dbReference>
<evidence type="ECO:0000256" key="2">
    <source>
        <dbReference type="PROSITE-ProRule" id="PRU00110"/>
    </source>
</evidence>
<name>A0ABP8N0Y4_9BACT</name>
<dbReference type="CDD" id="cd17546">
    <property type="entry name" value="REC_hyHK_CKI1_RcsC-like"/>
    <property type="match status" value="1"/>
</dbReference>
<feature type="modified residue" description="Phosphohistidine" evidence="2">
    <location>
        <position position="204"/>
    </location>
</feature>
<dbReference type="PANTHER" id="PTHR45339">
    <property type="entry name" value="HYBRID SIGNAL TRANSDUCTION HISTIDINE KINASE J"/>
    <property type="match status" value="1"/>
</dbReference>
<evidence type="ECO:0000313" key="6">
    <source>
        <dbReference type="EMBL" id="GAA4458043.1"/>
    </source>
</evidence>
<keyword evidence="7" id="KW-1185">Reference proteome</keyword>
<dbReference type="Pfam" id="PF00072">
    <property type="entry name" value="Response_reg"/>
    <property type="match status" value="1"/>
</dbReference>
<dbReference type="Gene3D" id="3.40.50.2300">
    <property type="match status" value="1"/>
</dbReference>
<dbReference type="Gene3D" id="1.20.120.160">
    <property type="entry name" value="HPT domain"/>
    <property type="match status" value="1"/>
</dbReference>
<evidence type="ECO:0000259" key="4">
    <source>
        <dbReference type="PROSITE" id="PS50110"/>
    </source>
</evidence>
<reference evidence="7" key="1">
    <citation type="journal article" date="2019" name="Int. J. Syst. Evol. Microbiol.">
        <title>The Global Catalogue of Microorganisms (GCM) 10K type strain sequencing project: providing services to taxonomists for standard genome sequencing and annotation.</title>
        <authorList>
            <consortium name="The Broad Institute Genomics Platform"/>
            <consortium name="The Broad Institute Genome Sequencing Center for Infectious Disease"/>
            <person name="Wu L."/>
            <person name="Ma J."/>
        </authorList>
    </citation>
    <scope>NUCLEOTIDE SEQUENCE [LARGE SCALE GENOMIC DNA]</scope>
    <source>
        <strain evidence="7">JCM 31921</strain>
    </source>
</reference>
<dbReference type="InterPro" id="IPR008207">
    <property type="entry name" value="Sig_transdc_His_kin_Hpt_dom"/>
</dbReference>
<comment type="caution">
    <text evidence="6">The sequence shown here is derived from an EMBL/GenBank/DDBJ whole genome shotgun (WGS) entry which is preliminary data.</text>
</comment>
<proteinExistence type="predicted"/>
<evidence type="ECO:0000313" key="7">
    <source>
        <dbReference type="Proteomes" id="UP001501410"/>
    </source>
</evidence>
<keyword evidence="1 3" id="KW-0597">Phosphoprotein</keyword>
<dbReference type="InterPro" id="IPR001789">
    <property type="entry name" value="Sig_transdc_resp-reg_receiver"/>
</dbReference>
<gene>
    <name evidence="6" type="ORF">GCM10023092_25730</name>
</gene>
<protein>
    <recommendedName>
        <fullName evidence="8">Response regulator</fullName>
    </recommendedName>
</protein>
<dbReference type="InterPro" id="IPR011006">
    <property type="entry name" value="CheY-like_superfamily"/>
</dbReference>
<evidence type="ECO:0000256" key="3">
    <source>
        <dbReference type="PROSITE-ProRule" id="PRU00169"/>
    </source>
</evidence>
<dbReference type="SUPFAM" id="SSF52172">
    <property type="entry name" value="CheY-like"/>
    <property type="match status" value="1"/>
</dbReference>
<sequence>MIYQDTPDSPRSKVRFLIAEDTAINRKVMEMLFVQRGLDAVFVENGRQAVKQLESGKHFDIVLMDIEMPEMNGHEATRYIRRHLKMDIPVVAMSGHSDEEEKRKSKEAGMNDYVTKPVDINRLFGIVDRLCNAPQELPAAEPVFAFPKEAPVLDLSYLQSLSRGNSAFEKHMLNIFMEDIPPQMEELRTAVALANAQQASDVSHKMKSSFRMLGIGKGAELLQQIEDETKNGNISSMTPEQVQEVSDILNRSLAEIDQLLGVTR</sequence>
<dbReference type="PANTHER" id="PTHR45339:SF3">
    <property type="entry name" value="HISTIDINE KINASE"/>
    <property type="match status" value="1"/>
</dbReference>
<organism evidence="6 7">
    <name type="scientific">Rurimicrobium arvi</name>
    <dbReference type="NCBI Taxonomy" id="2049916"/>
    <lineage>
        <taxon>Bacteria</taxon>
        <taxon>Pseudomonadati</taxon>
        <taxon>Bacteroidota</taxon>
        <taxon>Chitinophagia</taxon>
        <taxon>Chitinophagales</taxon>
        <taxon>Chitinophagaceae</taxon>
        <taxon>Rurimicrobium</taxon>
    </lineage>
</organism>
<dbReference type="EMBL" id="BAABEZ010000024">
    <property type="protein sequence ID" value="GAA4458043.1"/>
    <property type="molecule type" value="Genomic_DNA"/>
</dbReference>
<feature type="modified residue" description="4-aspartylphosphate" evidence="3">
    <location>
        <position position="65"/>
    </location>
</feature>
<dbReference type="PROSITE" id="PS50894">
    <property type="entry name" value="HPT"/>
    <property type="match status" value="1"/>
</dbReference>
<evidence type="ECO:0008006" key="8">
    <source>
        <dbReference type="Google" id="ProtNLM"/>
    </source>
</evidence>
<dbReference type="InterPro" id="IPR036641">
    <property type="entry name" value="HPT_dom_sf"/>
</dbReference>
<dbReference type="PROSITE" id="PS50110">
    <property type="entry name" value="RESPONSE_REGULATORY"/>
    <property type="match status" value="1"/>
</dbReference>
<dbReference type="Proteomes" id="UP001501410">
    <property type="component" value="Unassembled WGS sequence"/>
</dbReference>
<feature type="domain" description="Response regulatory" evidence="4">
    <location>
        <begin position="15"/>
        <end position="131"/>
    </location>
</feature>
<evidence type="ECO:0000256" key="1">
    <source>
        <dbReference type="ARBA" id="ARBA00022553"/>
    </source>
</evidence>